<dbReference type="PRINTS" id="PR00100">
    <property type="entry name" value="AOTCASE"/>
</dbReference>
<feature type="domain" description="Aspartate/ornithine carbamoyltransferase carbamoyl-P binding" evidence="9">
    <location>
        <begin position="3"/>
        <end position="141"/>
    </location>
</feature>
<feature type="domain" description="Aspartate/ornithine carbamoyltransferase Asp/Orn-binding" evidence="8">
    <location>
        <begin position="148"/>
        <end position="297"/>
    </location>
</feature>
<feature type="binding site" evidence="7">
    <location>
        <position position="128"/>
    </location>
    <ligand>
        <name>carbamoyl phosphate</name>
        <dbReference type="ChEBI" id="CHEBI:58228"/>
    </ligand>
</feature>
<dbReference type="PROSITE" id="PS00097">
    <property type="entry name" value="CARBAMOYLTRANSFERASE"/>
    <property type="match status" value="1"/>
</dbReference>
<comment type="catalytic activity">
    <reaction evidence="6 7">
        <text>carbamoyl phosphate + L-aspartate = N-carbamoyl-L-aspartate + phosphate + H(+)</text>
        <dbReference type="Rhea" id="RHEA:20013"/>
        <dbReference type="ChEBI" id="CHEBI:15378"/>
        <dbReference type="ChEBI" id="CHEBI:29991"/>
        <dbReference type="ChEBI" id="CHEBI:32814"/>
        <dbReference type="ChEBI" id="CHEBI:43474"/>
        <dbReference type="ChEBI" id="CHEBI:58228"/>
        <dbReference type="EC" id="2.1.3.2"/>
    </reaction>
</comment>
<sequence>MPKSLISIHDFTKEEILHILDVAKDFEANKAQPILRDKIVATLFFEPSTRTRLSFETAANRLGARVIGFSDVVNTSVSKGETLKDTIKMVSNYVDIIVIRHPLEGSSRYASEVASVPVINAGDGANQHPSQTLLDLYTIRQTQGRLDNIDINMVGDLKYGRTVHSLLQALSHFSPKFTFTAPDELKMPYEYKVFLDKKGIPYKETADLSEGIADTDILYMTRVQQERFTDIMEYEKVKNCYSLTAGMLENARKNMKILHPLPRINEIAQDVDDTPHAYYFKQAENGVYVRMAIIAYLLGYK</sequence>
<keyword evidence="3 7" id="KW-0808">Transferase</keyword>
<dbReference type="InterPro" id="IPR006132">
    <property type="entry name" value="Asp/Orn_carbamoyltranf_P-bd"/>
</dbReference>
<proteinExistence type="inferred from homology"/>
<reference evidence="10" key="1">
    <citation type="submission" date="2020-10" db="EMBL/GenBank/DDBJ databases">
        <authorList>
            <person name="Gilroy R."/>
        </authorList>
    </citation>
    <scope>NUCLEOTIDE SEQUENCE</scope>
    <source>
        <strain evidence="10">15467</strain>
    </source>
</reference>
<feature type="binding site" evidence="7">
    <location>
        <position position="222"/>
    </location>
    <ligand>
        <name>L-aspartate</name>
        <dbReference type="ChEBI" id="CHEBI:29991"/>
    </ligand>
</feature>
<evidence type="ECO:0000259" key="9">
    <source>
        <dbReference type="Pfam" id="PF02729"/>
    </source>
</evidence>
<dbReference type="NCBIfam" id="NF002032">
    <property type="entry name" value="PRK00856.1"/>
    <property type="match status" value="1"/>
</dbReference>
<feature type="binding site" evidence="7">
    <location>
        <position position="262"/>
    </location>
    <ligand>
        <name>carbamoyl phosphate</name>
        <dbReference type="ChEBI" id="CHEBI:58228"/>
    </ligand>
</feature>
<dbReference type="InterPro" id="IPR002082">
    <property type="entry name" value="Asp_carbamoyltransf"/>
</dbReference>
<evidence type="ECO:0000313" key="10">
    <source>
        <dbReference type="EMBL" id="MBO8429444.1"/>
    </source>
</evidence>
<dbReference type="FunFam" id="3.40.50.1370:FF:000002">
    <property type="entry name" value="Aspartate carbamoyltransferase 2"/>
    <property type="match status" value="1"/>
</dbReference>
<gene>
    <name evidence="7 10" type="primary">pyrB</name>
    <name evidence="10" type="ORF">IAC68_05900</name>
</gene>
<dbReference type="GO" id="GO:0006207">
    <property type="term" value="P:'de novo' pyrimidine nucleobase biosynthetic process"/>
    <property type="evidence" value="ECO:0007669"/>
    <property type="project" value="InterPro"/>
</dbReference>
<name>A0A9D9DKS3_9BACT</name>
<dbReference type="Pfam" id="PF00185">
    <property type="entry name" value="OTCace"/>
    <property type="match status" value="1"/>
</dbReference>
<dbReference type="GO" id="GO:0004070">
    <property type="term" value="F:aspartate carbamoyltransferase activity"/>
    <property type="evidence" value="ECO:0007669"/>
    <property type="project" value="UniProtKB-UniRule"/>
</dbReference>
<dbReference type="GO" id="GO:0006520">
    <property type="term" value="P:amino acid metabolic process"/>
    <property type="evidence" value="ECO:0007669"/>
    <property type="project" value="InterPro"/>
</dbReference>
<dbReference type="Pfam" id="PF02729">
    <property type="entry name" value="OTCace_N"/>
    <property type="match status" value="1"/>
</dbReference>
<accession>A0A9D9DKS3</accession>
<comment type="function">
    <text evidence="5 7">Catalyzes the condensation of carbamoyl phosphate and aspartate to form carbamoyl aspartate and inorganic phosphate, the committed step in the de novo pyrimidine nucleotide biosynthesis pathway.</text>
</comment>
<feature type="binding site" evidence="7">
    <location>
        <position position="51"/>
    </location>
    <ligand>
        <name>carbamoyl phosphate</name>
        <dbReference type="ChEBI" id="CHEBI:58228"/>
    </ligand>
</feature>
<keyword evidence="4 7" id="KW-0665">Pyrimidine biosynthesis</keyword>
<evidence type="ECO:0000259" key="8">
    <source>
        <dbReference type="Pfam" id="PF00185"/>
    </source>
</evidence>
<feature type="binding site" evidence="7">
    <location>
        <position position="79"/>
    </location>
    <ligand>
        <name>L-aspartate</name>
        <dbReference type="ChEBI" id="CHEBI:29991"/>
    </ligand>
</feature>
<organism evidence="10 11">
    <name type="scientific">Candidatus Egerieousia excrementavium</name>
    <dbReference type="NCBI Taxonomy" id="2840778"/>
    <lineage>
        <taxon>Bacteria</taxon>
        <taxon>Pseudomonadati</taxon>
        <taxon>Bacteroidota</taxon>
        <taxon>Bacteroidia</taxon>
        <taxon>Bacteroidales</taxon>
        <taxon>Candidatus Egerieousia</taxon>
    </lineage>
</organism>
<comment type="pathway">
    <text evidence="1 7">Pyrimidine metabolism; UMP biosynthesis via de novo pathway; (S)-dihydroorotate from bicarbonate: step 2/3.</text>
</comment>
<dbReference type="InterPro" id="IPR036901">
    <property type="entry name" value="Asp/Orn_carbamoylTrfase_sf"/>
</dbReference>
<dbReference type="SUPFAM" id="SSF53671">
    <property type="entry name" value="Aspartate/ornithine carbamoyltransferase"/>
    <property type="match status" value="1"/>
</dbReference>
<comment type="subunit">
    <text evidence="7">Heterododecamer (2C3:3R2) of six catalytic PyrB chains organized as two trimers (C3), and six regulatory PyrI chains organized as three dimers (R2).</text>
</comment>
<dbReference type="InterPro" id="IPR006130">
    <property type="entry name" value="Asp/Orn_carbamoylTrfase"/>
</dbReference>
<evidence type="ECO:0000256" key="1">
    <source>
        <dbReference type="ARBA" id="ARBA00004852"/>
    </source>
</evidence>
<dbReference type="AlphaFoldDB" id="A0A9D9DKS3"/>
<dbReference type="PRINTS" id="PR00101">
    <property type="entry name" value="ATCASE"/>
</dbReference>
<dbReference type="InterPro" id="IPR006131">
    <property type="entry name" value="Asp_carbamoyltransf_Asp/Orn-bd"/>
</dbReference>
<dbReference type="HAMAP" id="MF_00001">
    <property type="entry name" value="Asp_carb_tr"/>
    <property type="match status" value="1"/>
</dbReference>
<evidence type="ECO:0000256" key="2">
    <source>
        <dbReference type="ARBA" id="ARBA00008896"/>
    </source>
</evidence>
<feature type="binding site" evidence="7">
    <location>
        <position position="100"/>
    </location>
    <ligand>
        <name>carbamoyl phosphate</name>
        <dbReference type="ChEBI" id="CHEBI:58228"/>
    </ligand>
</feature>
<feature type="binding site" evidence="7">
    <location>
        <position position="50"/>
    </location>
    <ligand>
        <name>carbamoyl phosphate</name>
        <dbReference type="ChEBI" id="CHEBI:58228"/>
    </ligand>
</feature>
<evidence type="ECO:0000256" key="3">
    <source>
        <dbReference type="ARBA" id="ARBA00022679"/>
    </source>
</evidence>
<dbReference type="NCBIfam" id="TIGR00670">
    <property type="entry name" value="asp_carb_tr"/>
    <property type="match status" value="1"/>
</dbReference>
<dbReference type="EC" id="2.1.3.2" evidence="7"/>
<dbReference type="PANTHER" id="PTHR45753">
    <property type="entry name" value="ORNITHINE CARBAMOYLTRANSFERASE, MITOCHONDRIAL"/>
    <property type="match status" value="1"/>
</dbReference>
<reference evidence="10" key="2">
    <citation type="journal article" date="2021" name="PeerJ">
        <title>Extensive microbial diversity within the chicken gut microbiome revealed by metagenomics and culture.</title>
        <authorList>
            <person name="Gilroy R."/>
            <person name="Ravi A."/>
            <person name="Getino M."/>
            <person name="Pursley I."/>
            <person name="Horton D.L."/>
            <person name="Alikhan N.F."/>
            <person name="Baker D."/>
            <person name="Gharbi K."/>
            <person name="Hall N."/>
            <person name="Watson M."/>
            <person name="Adriaenssens E.M."/>
            <person name="Foster-Nyarko E."/>
            <person name="Jarju S."/>
            <person name="Secka A."/>
            <person name="Antonio M."/>
            <person name="Oren A."/>
            <person name="Chaudhuri R.R."/>
            <person name="La Ragione R."/>
            <person name="Hildebrand F."/>
            <person name="Pallen M.J."/>
        </authorList>
    </citation>
    <scope>NUCLEOTIDE SEQUENCE</scope>
    <source>
        <strain evidence="10">15467</strain>
    </source>
</reference>
<evidence type="ECO:0000256" key="5">
    <source>
        <dbReference type="ARBA" id="ARBA00043884"/>
    </source>
</evidence>
<evidence type="ECO:0000256" key="6">
    <source>
        <dbReference type="ARBA" id="ARBA00048859"/>
    </source>
</evidence>
<dbReference type="PANTHER" id="PTHR45753:SF6">
    <property type="entry name" value="ASPARTATE CARBAMOYLTRANSFERASE"/>
    <property type="match status" value="1"/>
</dbReference>
<protein>
    <recommendedName>
        <fullName evidence="7">Aspartate carbamoyltransferase</fullName>
        <ecNumber evidence="7">2.1.3.2</ecNumber>
    </recommendedName>
    <alternativeName>
        <fullName evidence="7">Aspartate transcarbamylase</fullName>
        <shortName evidence="7">ATCase</shortName>
    </alternativeName>
</protein>
<feature type="binding site" evidence="7">
    <location>
        <position position="131"/>
    </location>
    <ligand>
        <name>carbamoyl phosphate</name>
        <dbReference type="ChEBI" id="CHEBI:58228"/>
    </ligand>
</feature>
<feature type="binding site" evidence="7">
    <location>
        <position position="261"/>
    </location>
    <ligand>
        <name>carbamoyl phosphate</name>
        <dbReference type="ChEBI" id="CHEBI:58228"/>
    </ligand>
</feature>
<evidence type="ECO:0000256" key="7">
    <source>
        <dbReference type="HAMAP-Rule" id="MF_00001"/>
    </source>
</evidence>
<dbReference type="GO" id="GO:0016597">
    <property type="term" value="F:amino acid binding"/>
    <property type="evidence" value="ECO:0007669"/>
    <property type="project" value="InterPro"/>
</dbReference>
<dbReference type="Gene3D" id="3.40.50.1370">
    <property type="entry name" value="Aspartate/ornithine carbamoyltransferase"/>
    <property type="match status" value="2"/>
</dbReference>
<dbReference type="EMBL" id="JADINB010000130">
    <property type="protein sequence ID" value="MBO8429444.1"/>
    <property type="molecule type" value="Genomic_DNA"/>
</dbReference>
<evidence type="ECO:0000256" key="4">
    <source>
        <dbReference type="ARBA" id="ARBA00022975"/>
    </source>
</evidence>
<feature type="binding site" evidence="7">
    <location>
        <position position="161"/>
    </location>
    <ligand>
        <name>L-aspartate</name>
        <dbReference type="ChEBI" id="CHEBI:29991"/>
    </ligand>
</feature>
<dbReference type="Proteomes" id="UP000823635">
    <property type="component" value="Unassembled WGS sequence"/>
</dbReference>
<comment type="similarity">
    <text evidence="2 7">Belongs to the aspartate/ornithine carbamoyltransferase superfamily. ATCase family.</text>
</comment>
<dbReference type="GO" id="GO:0044205">
    <property type="term" value="P:'de novo' UMP biosynthetic process"/>
    <property type="evidence" value="ECO:0007669"/>
    <property type="project" value="UniProtKB-UniRule"/>
</dbReference>
<dbReference type="FunFam" id="3.40.50.1370:FF:000001">
    <property type="entry name" value="Aspartate carbamoyltransferase"/>
    <property type="match status" value="1"/>
</dbReference>
<comment type="caution">
    <text evidence="10">The sequence shown here is derived from an EMBL/GenBank/DDBJ whole genome shotgun (WGS) entry which is preliminary data.</text>
</comment>
<evidence type="ECO:0000313" key="11">
    <source>
        <dbReference type="Proteomes" id="UP000823635"/>
    </source>
</evidence>
<dbReference type="GO" id="GO:0005829">
    <property type="term" value="C:cytosol"/>
    <property type="evidence" value="ECO:0007669"/>
    <property type="project" value="TreeGrafter"/>
</dbReference>